<dbReference type="EMBL" id="JAGGKT010000001">
    <property type="protein sequence ID" value="MBP1930239.1"/>
    <property type="molecule type" value="Genomic_DNA"/>
</dbReference>
<organism evidence="1 2">
    <name type="scientific">Ammoniphilus resinae</name>
    <dbReference type="NCBI Taxonomy" id="861532"/>
    <lineage>
        <taxon>Bacteria</taxon>
        <taxon>Bacillati</taxon>
        <taxon>Bacillota</taxon>
        <taxon>Bacilli</taxon>
        <taxon>Bacillales</taxon>
        <taxon>Paenibacillaceae</taxon>
        <taxon>Aneurinibacillus group</taxon>
        <taxon>Ammoniphilus</taxon>
    </lineage>
</organism>
<keyword evidence="1" id="KW-0946">Virion</keyword>
<keyword evidence="2" id="KW-1185">Reference proteome</keyword>
<gene>
    <name evidence="1" type="ORF">J2Z37_000226</name>
</gene>
<name>A0ABS4GJ07_9BACL</name>
<proteinExistence type="predicted"/>
<evidence type="ECO:0000313" key="2">
    <source>
        <dbReference type="Proteomes" id="UP001519343"/>
    </source>
</evidence>
<dbReference type="Proteomes" id="UP001519343">
    <property type="component" value="Unassembled WGS sequence"/>
</dbReference>
<dbReference type="Pfam" id="PF11007">
    <property type="entry name" value="CotJA"/>
    <property type="match status" value="1"/>
</dbReference>
<dbReference type="RefSeq" id="WP_209808089.1">
    <property type="nucleotide sequence ID" value="NZ_JAGGKT010000001.1"/>
</dbReference>
<protein>
    <submittedName>
        <fullName evidence="1">Spore coat protein JA</fullName>
    </submittedName>
</protein>
<reference evidence="1 2" key="1">
    <citation type="submission" date="2021-03" db="EMBL/GenBank/DDBJ databases">
        <title>Genomic Encyclopedia of Type Strains, Phase IV (KMG-IV): sequencing the most valuable type-strain genomes for metagenomic binning, comparative biology and taxonomic classification.</title>
        <authorList>
            <person name="Goeker M."/>
        </authorList>
    </citation>
    <scope>NUCLEOTIDE SEQUENCE [LARGE SCALE GENOMIC DNA]</scope>
    <source>
        <strain evidence="1 2">DSM 24738</strain>
    </source>
</reference>
<dbReference type="InterPro" id="IPR020256">
    <property type="entry name" value="Spore_coat_CotJA"/>
</dbReference>
<evidence type="ECO:0000313" key="1">
    <source>
        <dbReference type="EMBL" id="MBP1930239.1"/>
    </source>
</evidence>
<sequence>MYTVRKKYRPYISPFDPCKPMVIKTYETPPQLYLGFQPYNLPQFQPHEALRLGTLWPALYAPYTNPYEDCDRGDD</sequence>
<keyword evidence="1" id="KW-0167">Capsid protein</keyword>
<comment type="caution">
    <text evidence="1">The sequence shown here is derived from an EMBL/GenBank/DDBJ whole genome shotgun (WGS) entry which is preliminary data.</text>
</comment>
<accession>A0ABS4GJ07</accession>